<dbReference type="EMBL" id="FUZF01000002">
    <property type="protein sequence ID" value="SKB45317.1"/>
    <property type="molecule type" value="Genomic_DNA"/>
</dbReference>
<feature type="transmembrane region" description="Helical" evidence="9">
    <location>
        <begin position="361"/>
        <end position="383"/>
    </location>
</feature>
<keyword evidence="6" id="KW-0520">NAD</keyword>
<feature type="transmembrane region" description="Helical" evidence="9">
    <location>
        <begin position="334"/>
        <end position="355"/>
    </location>
</feature>
<evidence type="ECO:0000256" key="6">
    <source>
        <dbReference type="ARBA" id="ARBA00023027"/>
    </source>
</evidence>
<dbReference type="InterPro" id="IPR003918">
    <property type="entry name" value="NADH_UbQ_OxRdtase"/>
</dbReference>
<feature type="transmembrane region" description="Helical" evidence="9">
    <location>
        <begin position="176"/>
        <end position="198"/>
    </location>
</feature>
<comment type="similarity">
    <text evidence="2">Belongs to the complex I subunit 4 family.</text>
</comment>
<dbReference type="InterPro" id="IPR010227">
    <property type="entry name" value="NADH_Q_OxRdtase_chainM/4"/>
</dbReference>
<sequence length="534" mass="58561">MGLLSLLLFLPLAATLLILLLPSNLRQTYKYIALCITFAQFVLAGALYLQFDQSASGINIVEGYQFVEQVPWIRLALGELGRLEIDYFLGVDGISLPLIVLSAFVMLMAIGASWNTSKSPKGYFALLMLLNMAVIGIFTALDFFLFYIFYEVMLLPLYFLIGIWGGANREYAAMKFFIYTLFGSVFMLLIIVGLYFSVINPETGAHTFNMLYMMNPDNYVDGSFFAYLNNYNEVLGIPARMLGFIVLFIAFAIKVPIVPLHTWLPDAHVEAPTPVSIILAGILLKIGGYGIIRVCFSIFPDAAVDANWWLGLIGVVSILYGALNALAQTDLKRLIAYSSVSHMGFVLLGLASMTAEGVSGAMFQMISHGFLSAALFFLVGVIYDRVHDRNIYSFRGLAGLMPTYTGFVAVAFFASLGLPGFSAFIGEAFVIIGTFNAESVGTGIPRWMAIAGSVGILLSAVYFLWTLQRMFFGQTRLKGGEAWATSLTDVSWRERIVLFPALALALALGIMPAIIFDTVNSSALNLISLLSTYL</sequence>
<dbReference type="NCBIfam" id="TIGR01972">
    <property type="entry name" value="NDH_I_M"/>
    <property type="match status" value="1"/>
</dbReference>
<evidence type="ECO:0000256" key="3">
    <source>
        <dbReference type="ARBA" id="ARBA00022692"/>
    </source>
</evidence>
<feature type="transmembrane region" description="Helical" evidence="9">
    <location>
        <begin position="496"/>
        <end position="516"/>
    </location>
</feature>
<feature type="transmembrane region" description="Helical" evidence="9">
    <location>
        <begin position="306"/>
        <end position="327"/>
    </location>
</feature>
<name>A0A1T5BE19_9SPHI</name>
<feature type="transmembrane region" description="Helical" evidence="9">
    <location>
        <begin position="147"/>
        <end position="164"/>
    </location>
</feature>
<keyword evidence="13" id="KW-1185">Reference proteome</keyword>
<feature type="domain" description="NADH:quinone oxidoreductase/Mrp antiporter transmembrane" evidence="10">
    <location>
        <begin position="140"/>
        <end position="439"/>
    </location>
</feature>
<dbReference type="RefSeq" id="WP_079641046.1">
    <property type="nucleotide sequence ID" value="NZ_FUZF01000002.1"/>
</dbReference>
<evidence type="ECO:0000256" key="8">
    <source>
        <dbReference type="RuleBase" id="RU000320"/>
    </source>
</evidence>
<dbReference type="PANTHER" id="PTHR43507">
    <property type="entry name" value="NADH-UBIQUINONE OXIDOREDUCTASE CHAIN 4"/>
    <property type="match status" value="1"/>
</dbReference>
<keyword evidence="5 9" id="KW-1133">Transmembrane helix</keyword>
<dbReference type="OrthoDB" id="9811718at2"/>
<evidence type="ECO:0000259" key="11">
    <source>
        <dbReference type="Pfam" id="PF01059"/>
    </source>
</evidence>
<evidence type="ECO:0000313" key="12">
    <source>
        <dbReference type="EMBL" id="SKB45317.1"/>
    </source>
</evidence>
<evidence type="ECO:0000256" key="9">
    <source>
        <dbReference type="SAM" id="Phobius"/>
    </source>
</evidence>
<dbReference type="GO" id="GO:0003954">
    <property type="term" value="F:NADH dehydrogenase activity"/>
    <property type="evidence" value="ECO:0007669"/>
    <property type="project" value="TreeGrafter"/>
</dbReference>
<feature type="domain" description="NADH:ubiquinone oxidoreductase chain 4 N-terminal" evidence="11">
    <location>
        <begin position="84"/>
        <end position="132"/>
    </location>
</feature>
<evidence type="ECO:0000259" key="10">
    <source>
        <dbReference type="Pfam" id="PF00361"/>
    </source>
</evidence>
<dbReference type="Pfam" id="PF00361">
    <property type="entry name" value="Proton_antipo_M"/>
    <property type="match status" value="1"/>
</dbReference>
<evidence type="ECO:0000313" key="13">
    <source>
        <dbReference type="Proteomes" id="UP000190150"/>
    </source>
</evidence>
<dbReference type="GO" id="GO:0016020">
    <property type="term" value="C:membrane"/>
    <property type="evidence" value="ECO:0007669"/>
    <property type="project" value="UniProtKB-SubCell"/>
</dbReference>
<dbReference type="InterPro" id="IPR000260">
    <property type="entry name" value="NADH4_N"/>
</dbReference>
<feature type="transmembrane region" description="Helical" evidence="9">
    <location>
        <begin position="31"/>
        <end position="51"/>
    </location>
</feature>
<feature type="transmembrane region" description="Helical" evidence="9">
    <location>
        <begin position="276"/>
        <end position="300"/>
    </location>
</feature>
<evidence type="ECO:0000256" key="4">
    <source>
        <dbReference type="ARBA" id="ARBA00022967"/>
    </source>
</evidence>
<dbReference type="STRING" id="1513896.SAMN05660841_00589"/>
<evidence type="ECO:0000256" key="5">
    <source>
        <dbReference type="ARBA" id="ARBA00022989"/>
    </source>
</evidence>
<dbReference type="GO" id="GO:0042773">
    <property type="term" value="P:ATP synthesis coupled electron transport"/>
    <property type="evidence" value="ECO:0007669"/>
    <property type="project" value="InterPro"/>
</dbReference>
<dbReference type="GO" id="GO:0015990">
    <property type="term" value="P:electron transport coupled proton transport"/>
    <property type="evidence" value="ECO:0007669"/>
    <property type="project" value="TreeGrafter"/>
</dbReference>
<evidence type="ECO:0000256" key="7">
    <source>
        <dbReference type="ARBA" id="ARBA00023136"/>
    </source>
</evidence>
<dbReference type="PRINTS" id="PR01437">
    <property type="entry name" value="NUOXDRDTASE4"/>
</dbReference>
<evidence type="ECO:0000256" key="1">
    <source>
        <dbReference type="ARBA" id="ARBA00004127"/>
    </source>
</evidence>
<keyword evidence="7 9" id="KW-0472">Membrane</keyword>
<feature type="transmembrane region" description="Helical" evidence="9">
    <location>
        <begin position="6"/>
        <end position="24"/>
    </location>
</feature>
<feature type="transmembrane region" description="Helical" evidence="9">
    <location>
        <begin position="122"/>
        <end position="141"/>
    </location>
</feature>
<feature type="transmembrane region" description="Helical" evidence="9">
    <location>
        <begin position="447"/>
        <end position="467"/>
    </location>
</feature>
<protein>
    <submittedName>
        <fullName evidence="12">NADH-quinone oxidoreductase subunit M</fullName>
    </submittedName>
</protein>
<dbReference type="PANTHER" id="PTHR43507:SF1">
    <property type="entry name" value="NADH-UBIQUINONE OXIDOREDUCTASE CHAIN 4"/>
    <property type="match status" value="1"/>
</dbReference>
<comment type="subcellular location">
    <subcellularLocation>
        <location evidence="1">Endomembrane system</location>
        <topology evidence="1">Multi-pass membrane protein</topology>
    </subcellularLocation>
    <subcellularLocation>
        <location evidence="8">Membrane</location>
        <topology evidence="8">Multi-pass membrane protein</topology>
    </subcellularLocation>
</comment>
<dbReference type="Proteomes" id="UP000190150">
    <property type="component" value="Unassembled WGS sequence"/>
</dbReference>
<organism evidence="12 13">
    <name type="scientific">Sphingobacterium nematocida</name>
    <dbReference type="NCBI Taxonomy" id="1513896"/>
    <lineage>
        <taxon>Bacteria</taxon>
        <taxon>Pseudomonadati</taxon>
        <taxon>Bacteroidota</taxon>
        <taxon>Sphingobacteriia</taxon>
        <taxon>Sphingobacteriales</taxon>
        <taxon>Sphingobacteriaceae</taxon>
        <taxon>Sphingobacterium</taxon>
    </lineage>
</organism>
<feature type="transmembrane region" description="Helical" evidence="9">
    <location>
        <begin position="87"/>
        <end position="110"/>
    </location>
</feature>
<evidence type="ECO:0000256" key="2">
    <source>
        <dbReference type="ARBA" id="ARBA00009025"/>
    </source>
</evidence>
<accession>A0A1T5BE19</accession>
<dbReference type="InterPro" id="IPR001750">
    <property type="entry name" value="ND/Mrp_TM"/>
</dbReference>
<dbReference type="GO" id="GO:0012505">
    <property type="term" value="C:endomembrane system"/>
    <property type="evidence" value="ECO:0007669"/>
    <property type="project" value="UniProtKB-SubCell"/>
</dbReference>
<keyword evidence="3 8" id="KW-0812">Transmembrane</keyword>
<gene>
    <name evidence="12" type="ORF">SAMN05660841_00589</name>
</gene>
<keyword evidence="4" id="KW-1278">Translocase</keyword>
<proteinExistence type="inferred from homology"/>
<feature type="transmembrane region" description="Helical" evidence="9">
    <location>
        <begin position="404"/>
        <end position="435"/>
    </location>
</feature>
<feature type="transmembrane region" description="Helical" evidence="9">
    <location>
        <begin position="241"/>
        <end position="264"/>
    </location>
</feature>
<dbReference type="AlphaFoldDB" id="A0A1T5BE19"/>
<dbReference type="GO" id="GO:0008137">
    <property type="term" value="F:NADH dehydrogenase (ubiquinone) activity"/>
    <property type="evidence" value="ECO:0007669"/>
    <property type="project" value="InterPro"/>
</dbReference>
<reference evidence="13" key="1">
    <citation type="submission" date="2017-02" db="EMBL/GenBank/DDBJ databases">
        <authorList>
            <person name="Varghese N."/>
            <person name="Submissions S."/>
        </authorList>
    </citation>
    <scope>NUCLEOTIDE SEQUENCE [LARGE SCALE GENOMIC DNA]</scope>
    <source>
        <strain evidence="13">DSM 24091</strain>
    </source>
</reference>
<dbReference type="Pfam" id="PF01059">
    <property type="entry name" value="Oxidored_q5_N"/>
    <property type="match status" value="1"/>
</dbReference>
<dbReference type="GO" id="GO:0048039">
    <property type="term" value="F:ubiquinone binding"/>
    <property type="evidence" value="ECO:0007669"/>
    <property type="project" value="TreeGrafter"/>
</dbReference>